<proteinExistence type="predicted"/>
<evidence type="ECO:0000313" key="1">
    <source>
        <dbReference type="EMBL" id="PZW41625.1"/>
    </source>
</evidence>
<organism evidence="1 2">
    <name type="scientific">Mesonia algae</name>
    <dbReference type="NCBI Taxonomy" id="213248"/>
    <lineage>
        <taxon>Bacteria</taxon>
        <taxon>Pseudomonadati</taxon>
        <taxon>Bacteroidota</taxon>
        <taxon>Flavobacteriia</taxon>
        <taxon>Flavobacteriales</taxon>
        <taxon>Flavobacteriaceae</taxon>
        <taxon>Mesonia</taxon>
    </lineage>
</organism>
<reference evidence="1 2" key="1">
    <citation type="submission" date="2018-06" db="EMBL/GenBank/DDBJ databases">
        <title>Genomic Encyclopedia of Archaeal and Bacterial Type Strains, Phase II (KMG-II): from individual species to whole genera.</title>
        <authorList>
            <person name="Goeker M."/>
        </authorList>
    </citation>
    <scope>NUCLEOTIDE SEQUENCE [LARGE SCALE GENOMIC DNA]</scope>
    <source>
        <strain evidence="1 2">DSM 15361</strain>
    </source>
</reference>
<keyword evidence="2" id="KW-1185">Reference proteome</keyword>
<dbReference type="AlphaFoldDB" id="A0A2W7I977"/>
<name>A0A2W7I977_9FLAO</name>
<protein>
    <submittedName>
        <fullName evidence="1">Uncharacterized protein</fullName>
    </submittedName>
</protein>
<dbReference type="Proteomes" id="UP000249542">
    <property type="component" value="Unassembled WGS sequence"/>
</dbReference>
<evidence type="ECO:0000313" key="2">
    <source>
        <dbReference type="Proteomes" id="UP000249542"/>
    </source>
</evidence>
<dbReference type="RefSeq" id="WP_111540630.1">
    <property type="nucleotide sequence ID" value="NZ_QKYV01000003.1"/>
</dbReference>
<comment type="caution">
    <text evidence="1">The sequence shown here is derived from an EMBL/GenBank/DDBJ whole genome shotgun (WGS) entry which is preliminary data.</text>
</comment>
<sequence length="269" mass="30047">MPENTHNLSKPVKIVNPSASVDGLHGPYLSLPEAFTAVPISLREKGRYVLIENAQGIIEQWTWKKGILDTDIELDSVDIKTQVIDSGGNYNNVELTGNVLVFTNTNAQAILNGFNHDKYKRITVINNGDFEIRINKLDGNSDADKQIKLPNLIASTGIEGSCELIYVDVIQKWQLIDQFASKYRPEHRGLPNTQVEVVTPDARSETVPIIELEVFRDAQSTGMSKSDLNTAYPTALRGFMVICKQINLIYKKVDANTNDWVEYKLTPVA</sequence>
<accession>A0A2W7I977</accession>
<dbReference type="EMBL" id="QKYV01000003">
    <property type="protein sequence ID" value="PZW41625.1"/>
    <property type="molecule type" value="Genomic_DNA"/>
</dbReference>
<gene>
    <name evidence="1" type="ORF">LX95_01306</name>
</gene>